<dbReference type="CDD" id="cd01898">
    <property type="entry name" value="Obg"/>
    <property type="match status" value="1"/>
</dbReference>
<evidence type="ECO:0000313" key="12">
    <source>
        <dbReference type="Proteomes" id="UP000292583"/>
    </source>
</evidence>
<comment type="subcellular location">
    <subcellularLocation>
        <location evidence="8">Cytoplasm</location>
    </subcellularLocation>
</comment>
<dbReference type="InterPro" id="IPR014100">
    <property type="entry name" value="GTP-bd_Obg/CgtA"/>
</dbReference>
<dbReference type="InterPro" id="IPR006169">
    <property type="entry name" value="GTP1_OBG_dom"/>
</dbReference>
<dbReference type="EC" id="3.6.5.-" evidence="8"/>
<dbReference type="Proteomes" id="UP000292583">
    <property type="component" value="Unassembled WGS sequence"/>
</dbReference>
<sequence>MFIDSVKITLTSGNGGKGAVSFRREKHVPLGGPDGGDGGSGGNIYFICDNNTHTLVNFKGKKELRAQNGSPGMGRNKNGKKGEDLNLIVPEGTQIIDANTNEVLLDLTKEGQKELFLKGGKGGLGNTHFKHATNQRPDYAQPGIKGESRLVRLELKLIADVGLVGFPNVGKSTLISVVSNAKPEIANYEFTTLTPKLGLVDVDEYNSFVMADIPGIIEGASHGKGLGLEFLKHIERTSFLLFVLDPMREMSLKEQFIILRNELKQFSSKLYKRKFGIMISKSDSVNLGKEFAKQIALNSQELQNYLEEINNIQSFLIQVSSLEKTGLKELKFILLEEIKNLRSNENEK</sequence>
<dbReference type="RefSeq" id="WP_131164040.1">
    <property type="nucleotide sequence ID" value="NZ_CP076657.1"/>
</dbReference>
<dbReference type="SUPFAM" id="SSF52540">
    <property type="entry name" value="P-loop containing nucleoside triphosphate hydrolases"/>
    <property type="match status" value="1"/>
</dbReference>
<dbReference type="OrthoDB" id="9807318at2"/>
<dbReference type="GO" id="GO:0042254">
    <property type="term" value="P:ribosome biogenesis"/>
    <property type="evidence" value="ECO:0007669"/>
    <property type="project" value="UniProtKB-UniRule"/>
</dbReference>
<dbReference type="NCBIfam" id="NF008955">
    <property type="entry name" value="PRK12297.1"/>
    <property type="match status" value="1"/>
</dbReference>
<keyword evidence="2 8" id="KW-0963">Cytoplasm</keyword>
<keyword evidence="12" id="KW-1185">Reference proteome</keyword>
<dbReference type="PROSITE" id="PS51883">
    <property type="entry name" value="OBG"/>
    <property type="match status" value="1"/>
</dbReference>
<feature type="binding site" evidence="8">
    <location>
        <begin position="212"/>
        <end position="215"/>
    </location>
    <ligand>
        <name>GTP</name>
        <dbReference type="ChEBI" id="CHEBI:37565"/>
    </ligand>
</feature>
<keyword evidence="5 8" id="KW-0378">Hydrolase</keyword>
<evidence type="ECO:0000259" key="9">
    <source>
        <dbReference type="PROSITE" id="PS51710"/>
    </source>
</evidence>
<evidence type="ECO:0000256" key="1">
    <source>
        <dbReference type="ARBA" id="ARBA00007699"/>
    </source>
</evidence>
<evidence type="ECO:0000256" key="3">
    <source>
        <dbReference type="ARBA" id="ARBA00022723"/>
    </source>
</evidence>
<dbReference type="NCBIfam" id="TIGR02729">
    <property type="entry name" value="Obg_CgtA"/>
    <property type="match status" value="1"/>
</dbReference>
<dbReference type="GO" id="GO:0005525">
    <property type="term" value="F:GTP binding"/>
    <property type="evidence" value="ECO:0007669"/>
    <property type="project" value="UniProtKB-UniRule"/>
</dbReference>
<evidence type="ECO:0000256" key="7">
    <source>
        <dbReference type="ARBA" id="ARBA00023134"/>
    </source>
</evidence>
<dbReference type="Gene3D" id="2.70.210.12">
    <property type="entry name" value="GTP1/OBG domain"/>
    <property type="match status" value="1"/>
</dbReference>
<evidence type="ECO:0000256" key="8">
    <source>
        <dbReference type="HAMAP-Rule" id="MF_01454"/>
    </source>
</evidence>
<feature type="domain" description="OBG-type G" evidence="9">
    <location>
        <begin position="159"/>
        <end position="339"/>
    </location>
</feature>
<evidence type="ECO:0000256" key="5">
    <source>
        <dbReference type="ARBA" id="ARBA00022801"/>
    </source>
</evidence>
<evidence type="ECO:0000256" key="2">
    <source>
        <dbReference type="ARBA" id="ARBA00022490"/>
    </source>
</evidence>
<protein>
    <recommendedName>
        <fullName evidence="8">GTPase Obg</fullName>
        <ecNumber evidence="8">3.6.5.-</ecNumber>
    </recommendedName>
    <alternativeName>
        <fullName evidence="8">GTP-binding protein Obg</fullName>
    </alternativeName>
</protein>
<evidence type="ECO:0000256" key="4">
    <source>
        <dbReference type="ARBA" id="ARBA00022741"/>
    </source>
</evidence>
<accession>A0A4Q9JW47</accession>
<dbReference type="EMBL" id="QPGR01000002">
    <property type="protein sequence ID" value="TBR81966.1"/>
    <property type="molecule type" value="Genomic_DNA"/>
</dbReference>
<feature type="binding site" evidence="8">
    <location>
        <position position="172"/>
    </location>
    <ligand>
        <name>Mg(2+)</name>
        <dbReference type="ChEBI" id="CHEBI:18420"/>
    </ligand>
</feature>
<keyword evidence="4 8" id="KW-0547">Nucleotide-binding</keyword>
<dbReference type="SUPFAM" id="SSF82051">
    <property type="entry name" value="Obg GTP-binding protein N-terminal domain"/>
    <property type="match status" value="1"/>
</dbReference>
<dbReference type="Pfam" id="PF01018">
    <property type="entry name" value="GTP1_OBG"/>
    <property type="match status" value="1"/>
</dbReference>
<feature type="binding site" evidence="8">
    <location>
        <begin position="320"/>
        <end position="322"/>
    </location>
    <ligand>
        <name>GTP</name>
        <dbReference type="ChEBI" id="CHEBI:37565"/>
    </ligand>
</feature>
<gene>
    <name evidence="8" type="primary">obg</name>
    <name evidence="11" type="ORF">DU473_01395</name>
</gene>
<dbReference type="PROSITE" id="PS51710">
    <property type="entry name" value="G_OBG"/>
    <property type="match status" value="1"/>
</dbReference>
<dbReference type="PIRSF" id="PIRSF002401">
    <property type="entry name" value="GTP_bd_Obg/CgtA"/>
    <property type="match status" value="1"/>
</dbReference>
<comment type="function">
    <text evidence="8">An essential GTPase which binds GTP, GDP and possibly (p)ppGpp with moderate affinity, with high nucleotide exchange rates and a fairly low GTP hydrolysis rate. Plays a role in control of the cell cycle, stress response, ribosome biogenesis and in those bacteria that undergo differentiation, in morphogenesis control.</text>
</comment>
<feature type="binding site" evidence="8">
    <location>
        <position position="192"/>
    </location>
    <ligand>
        <name>Mg(2+)</name>
        <dbReference type="ChEBI" id="CHEBI:18420"/>
    </ligand>
</feature>
<reference evidence="11 12" key="1">
    <citation type="submission" date="2018-07" db="EMBL/GenBank/DDBJ databases">
        <title>Campylobacter zealandensis sp. nov., isolated from birds and water in New Zealand.</title>
        <authorList>
            <person name="Wilkinson D.A."/>
            <person name="Biggs P.J."/>
            <person name="French N.P."/>
            <person name="Midwinter A.C."/>
        </authorList>
    </citation>
    <scope>NUCLEOTIDE SEQUENCE [LARGE SCALE GENOMIC DNA]</scope>
    <source>
        <strain evidence="11 12">B423b</strain>
    </source>
</reference>
<dbReference type="PROSITE" id="PS00905">
    <property type="entry name" value="GTP1_OBG"/>
    <property type="match status" value="1"/>
</dbReference>
<evidence type="ECO:0000259" key="10">
    <source>
        <dbReference type="PROSITE" id="PS51883"/>
    </source>
</evidence>
<dbReference type="FunFam" id="2.70.210.12:FF:000001">
    <property type="entry name" value="GTPase Obg"/>
    <property type="match status" value="1"/>
</dbReference>
<comment type="caution">
    <text evidence="11">The sequence shown here is derived from an EMBL/GenBank/DDBJ whole genome shotgun (WGS) entry which is preliminary data.</text>
</comment>
<dbReference type="InterPro" id="IPR006074">
    <property type="entry name" value="GTP1-OBG_CS"/>
</dbReference>
<keyword evidence="6 8" id="KW-0460">Magnesium</keyword>
<dbReference type="Pfam" id="PF01926">
    <property type="entry name" value="MMR_HSR1"/>
    <property type="match status" value="1"/>
</dbReference>
<evidence type="ECO:0000313" key="11">
    <source>
        <dbReference type="EMBL" id="TBR81966.1"/>
    </source>
</evidence>
<comment type="similarity">
    <text evidence="1 8">Belongs to the TRAFAC class OBG-HflX-like GTPase superfamily. OBG GTPase family.</text>
</comment>
<dbReference type="PANTHER" id="PTHR11702:SF31">
    <property type="entry name" value="MITOCHONDRIAL RIBOSOME-ASSOCIATED GTPASE 2"/>
    <property type="match status" value="1"/>
</dbReference>
<dbReference type="InterPro" id="IPR027417">
    <property type="entry name" value="P-loop_NTPase"/>
</dbReference>
<dbReference type="InterPro" id="IPR031167">
    <property type="entry name" value="G_OBG"/>
</dbReference>
<dbReference type="GO" id="GO:0000287">
    <property type="term" value="F:magnesium ion binding"/>
    <property type="evidence" value="ECO:0007669"/>
    <property type="project" value="InterPro"/>
</dbReference>
<dbReference type="Gene3D" id="3.40.50.300">
    <property type="entry name" value="P-loop containing nucleotide triphosphate hydrolases"/>
    <property type="match status" value="1"/>
</dbReference>
<organism evidence="11 12">
    <name type="scientific">Campylobacter novaezeelandiae</name>
    <dbReference type="NCBI Taxonomy" id="2267891"/>
    <lineage>
        <taxon>Bacteria</taxon>
        <taxon>Pseudomonadati</taxon>
        <taxon>Campylobacterota</taxon>
        <taxon>Epsilonproteobacteria</taxon>
        <taxon>Campylobacterales</taxon>
        <taxon>Campylobacteraceae</taxon>
        <taxon>Campylobacter</taxon>
    </lineage>
</organism>
<dbReference type="InterPro" id="IPR036726">
    <property type="entry name" value="GTP1_OBG_dom_sf"/>
</dbReference>
<evidence type="ECO:0000256" key="6">
    <source>
        <dbReference type="ARBA" id="ARBA00022842"/>
    </source>
</evidence>
<feature type="binding site" evidence="8">
    <location>
        <begin position="190"/>
        <end position="194"/>
    </location>
    <ligand>
        <name>GTP</name>
        <dbReference type="ChEBI" id="CHEBI:37565"/>
    </ligand>
</feature>
<dbReference type="GO" id="GO:0003924">
    <property type="term" value="F:GTPase activity"/>
    <property type="evidence" value="ECO:0007669"/>
    <property type="project" value="UniProtKB-UniRule"/>
</dbReference>
<dbReference type="HAMAP" id="MF_01454">
    <property type="entry name" value="GTPase_Obg"/>
    <property type="match status" value="1"/>
</dbReference>
<dbReference type="AlphaFoldDB" id="A0A4Q9JW47"/>
<name>A0A4Q9JW47_9BACT</name>
<keyword evidence="7 8" id="KW-0342">GTP-binding</keyword>
<feature type="binding site" evidence="8">
    <location>
        <begin position="280"/>
        <end position="283"/>
    </location>
    <ligand>
        <name>GTP</name>
        <dbReference type="ChEBI" id="CHEBI:37565"/>
    </ligand>
</feature>
<dbReference type="GO" id="GO:0043022">
    <property type="term" value="F:ribosome binding"/>
    <property type="evidence" value="ECO:0007669"/>
    <property type="project" value="UniProtKB-ARBA"/>
</dbReference>
<feature type="domain" description="Obg" evidence="10">
    <location>
        <begin position="1"/>
        <end position="158"/>
    </location>
</feature>
<dbReference type="NCBIfam" id="NF008956">
    <property type="entry name" value="PRK12299.1"/>
    <property type="match status" value="1"/>
</dbReference>
<dbReference type="PRINTS" id="PR00326">
    <property type="entry name" value="GTP1OBG"/>
</dbReference>
<dbReference type="InterPro" id="IPR045086">
    <property type="entry name" value="OBG_GTPase"/>
</dbReference>
<proteinExistence type="inferred from homology"/>
<keyword evidence="3 8" id="KW-0479">Metal-binding</keyword>
<dbReference type="PANTHER" id="PTHR11702">
    <property type="entry name" value="DEVELOPMENTALLY REGULATED GTP-BINDING PROTEIN-RELATED"/>
    <property type="match status" value="1"/>
</dbReference>
<feature type="binding site" evidence="8">
    <location>
        <begin position="165"/>
        <end position="172"/>
    </location>
    <ligand>
        <name>GTP</name>
        <dbReference type="ChEBI" id="CHEBI:37565"/>
    </ligand>
</feature>
<dbReference type="GO" id="GO:0005737">
    <property type="term" value="C:cytoplasm"/>
    <property type="evidence" value="ECO:0007669"/>
    <property type="project" value="UniProtKB-SubCell"/>
</dbReference>
<comment type="cofactor">
    <cofactor evidence="8">
        <name>Mg(2+)</name>
        <dbReference type="ChEBI" id="CHEBI:18420"/>
    </cofactor>
</comment>
<dbReference type="InterPro" id="IPR006073">
    <property type="entry name" value="GTP-bd"/>
</dbReference>
<comment type="subunit">
    <text evidence="8">Monomer.</text>
</comment>